<gene>
    <name evidence="3" type="ORF">VE26_05640</name>
</gene>
<dbReference type="PATRIC" id="fig|429727.3.peg.1166"/>
<dbReference type="SUPFAM" id="SSF117281">
    <property type="entry name" value="Kelch motif"/>
    <property type="match status" value="1"/>
</dbReference>
<dbReference type="RefSeq" id="WP_046104110.1">
    <property type="nucleotide sequence ID" value="NZ_JZEY01000054.1"/>
</dbReference>
<protein>
    <recommendedName>
        <fullName evidence="5">Galactose oxidase</fullName>
    </recommendedName>
</protein>
<dbReference type="EMBL" id="JZEY01000054">
    <property type="protein sequence ID" value="KKB09417.1"/>
    <property type="molecule type" value="Genomic_DNA"/>
</dbReference>
<evidence type="ECO:0000256" key="1">
    <source>
        <dbReference type="ARBA" id="ARBA00022441"/>
    </source>
</evidence>
<evidence type="ECO:0000313" key="4">
    <source>
        <dbReference type="Proteomes" id="UP000033649"/>
    </source>
</evidence>
<dbReference type="InterPro" id="IPR015915">
    <property type="entry name" value="Kelch-typ_b-propeller"/>
</dbReference>
<comment type="caution">
    <text evidence="3">The sequence shown here is derived from an EMBL/GenBank/DDBJ whole genome shotgun (WGS) entry which is preliminary data.</text>
</comment>
<evidence type="ECO:0000256" key="2">
    <source>
        <dbReference type="ARBA" id="ARBA00022737"/>
    </source>
</evidence>
<evidence type="ECO:0000313" key="3">
    <source>
        <dbReference type="EMBL" id="KKB09417.1"/>
    </source>
</evidence>
<proteinExistence type="predicted"/>
<dbReference type="Proteomes" id="UP000033649">
    <property type="component" value="Unassembled WGS sequence"/>
</dbReference>
<name>A0A0F5FMH4_9HYPH</name>
<sequence length="351" mass="39349">MFKGFVIAVASVLATAILLICNAGLASTLFSSSQYRWVAVTEKAPWLPRDGAGLLSYGDYMYLLGGWAPGGSPPPHTISGVWRSLDGRDWEQHAIAPWQGRHSSGYVVFNEYMWVIGGDALQGRYQLGVWVSGDGINWQRVGDLPDGLDRVLFQTYVFDGYIWLLGGQTLDEMAGQAGSREPIFYSDVWRTKDGKVWEKVSDGNPWAPRGMGIGSAVLDGKMHILGGGTYDTGGFDRSYHSDHWSSTDGIKWNREADGDHLPWGDRQYHNTFVYDGRLWVLGGIDDEKEYADTWYTCPEGWCSVRDVPWPPRHAASVVEHKGSIYMLGGPLSERAVWRLEPIPWYRPDMKF</sequence>
<keyword evidence="2" id="KW-0677">Repeat</keyword>
<keyword evidence="1" id="KW-0880">Kelch repeat</keyword>
<dbReference type="PANTHER" id="PTHR24412:SF489">
    <property type="entry name" value="RING FINGER DOMAIN AND KELCH REPEAT-CONTAINING PROTEIN DDB_G0271372"/>
    <property type="match status" value="1"/>
</dbReference>
<reference evidence="3 4" key="1">
    <citation type="submission" date="2015-03" db="EMBL/GenBank/DDBJ databases">
        <authorList>
            <person name="Hassan Y."/>
            <person name="Lepp D."/>
            <person name="Li X.-Z."/>
            <person name="Zhou T."/>
        </authorList>
    </citation>
    <scope>NUCLEOTIDE SEQUENCE [LARGE SCALE GENOMIC DNA]</scope>
    <source>
        <strain evidence="3 4">IPL18</strain>
    </source>
</reference>
<dbReference type="STRING" id="429727.VE26_05640"/>
<dbReference type="PANTHER" id="PTHR24412">
    <property type="entry name" value="KELCH PROTEIN"/>
    <property type="match status" value="1"/>
</dbReference>
<keyword evidence="4" id="KW-1185">Reference proteome</keyword>
<evidence type="ECO:0008006" key="5">
    <source>
        <dbReference type="Google" id="ProtNLM"/>
    </source>
</evidence>
<dbReference type="Gene3D" id="2.120.10.80">
    <property type="entry name" value="Kelch-type beta propeller"/>
    <property type="match status" value="2"/>
</dbReference>
<dbReference type="AlphaFoldDB" id="A0A0F5FMH4"/>
<dbReference type="OrthoDB" id="8450144at2"/>
<organism evidence="3 4">
    <name type="scientific">Devosia chinhatensis</name>
    <dbReference type="NCBI Taxonomy" id="429727"/>
    <lineage>
        <taxon>Bacteria</taxon>
        <taxon>Pseudomonadati</taxon>
        <taxon>Pseudomonadota</taxon>
        <taxon>Alphaproteobacteria</taxon>
        <taxon>Hyphomicrobiales</taxon>
        <taxon>Devosiaceae</taxon>
        <taxon>Devosia</taxon>
    </lineage>
</organism>
<accession>A0A0F5FMH4</accession>